<feature type="transmembrane region" description="Helical" evidence="10">
    <location>
        <begin position="1697"/>
        <end position="1722"/>
    </location>
</feature>
<evidence type="ECO:0000256" key="9">
    <source>
        <dbReference type="SAM" id="MobiDB-lite"/>
    </source>
</evidence>
<keyword evidence="14" id="KW-1185">Reference proteome</keyword>
<keyword evidence="7 10" id="KW-0472">Membrane</keyword>
<feature type="region of interest" description="Disordered" evidence="9">
    <location>
        <begin position="371"/>
        <end position="421"/>
    </location>
</feature>
<keyword evidence="3" id="KW-0547">Nucleotide-binding</keyword>
<dbReference type="GO" id="GO:0005524">
    <property type="term" value="F:ATP binding"/>
    <property type="evidence" value="ECO:0007669"/>
    <property type="project" value="UniProtKB-KW"/>
</dbReference>
<dbReference type="NCBIfam" id="TIGR01494">
    <property type="entry name" value="ATPase_P-type"/>
    <property type="match status" value="2"/>
</dbReference>
<dbReference type="InterPro" id="IPR006068">
    <property type="entry name" value="ATPase_P-typ_cation-transptr_C"/>
</dbReference>
<dbReference type="PROSITE" id="PS00154">
    <property type="entry name" value="ATPASE_E1_E2"/>
    <property type="match status" value="1"/>
</dbReference>
<dbReference type="SUPFAM" id="SSF55008">
    <property type="entry name" value="HMA, heavy metal-associated domain"/>
    <property type="match status" value="1"/>
</dbReference>
<dbReference type="SUPFAM" id="SSF81653">
    <property type="entry name" value="Calcium ATPase, transduction domain A"/>
    <property type="match status" value="1"/>
</dbReference>
<feature type="compositionally biased region" description="Basic and acidic residues" evidence="9">
    <location>
        <begin position="175"/>
        <end position="204"/>
    </location>
</feature>
<keyword evidence="5" id="KW-1278">Translocase</keyword>
<feature type="transmembrane region" description="Helical" evidence="10">
    <location>
        <begin position="1644"/>
        <end position="1662"/>
    </location>
</feature>
<dbReference type="Pfam" id="PF00122">
    <property type="entry name" value="E1-E2_ATPase"/>
    <property type="match status" value="1"/>
</dbReference>
<sequence length="1761" mass="178851">MAATSVVPGGVVQRCRVLSDLVLSDLVTTVSAAAPLGLAFGDNPPRVRLPGPAAARSAAAVLVRMLSAELTRPERRPRRVWTRDGDAHIEVHPPWSEGTQPDPAVAYVHRRRLHRAVVAALHRLDGVDWAEVDEALGRVLVSFDSDRVDVAELVEAVAAAEAGLRQGALGEPDPDGGRARADAEGERTGIKGERDGAEGDRDGAEESGAGAERGATAAAVGADDWDGDGRMMPPGRAAHPGDPGPVAAAMIGLGVDTAALGVAVAARVCRVPAVPRAAGAVVALVDHQPWVRRAAERRLGQHGADLMIGLLGAGAGAVTQSPDILVVSVAHRAAAVGELLAERAVFIRRQPDLLRRTAQADQVLASPAVPSEPFRAVPDRPALPDALPPVDRPSAVEPPSAAEPTASGQPPGGLPGLSRLPGELGARARERRPRPLPAGPIERSAERMAAVGLAVGAAGLLATGSPHMGGELVLATVPRAARLGREVFAATAARRLSARDVLTLDAASLRRLDRIDAVVVCAPVLLGQRMRVLSAADAATWSRADRLLDEVDPRRVFHPGDVIAREGAARVVAMHAHGPRSALHPSGLPVELRAGRHRTRAVVGTELDGLAEALLRAARSCGTVVLTAHASTAELAALVDTVLPAGTAADTEVWRLQAAGRVVAAVAGGARPEALAVADDADAMFRADVAIGVDAPGARPPWSADLICADGLADAWRILQLPPVAAAVSSRSATLAHSASALAVLTTIAGLGRGDADVGHGRAALIRPAALLRGGPVNAAALAAMALGALSASRADRRSPPAPAWRTDWHALSADTVRRRLAAAARDPAGLAVSRTAEPDSARPVPPEGTMPVEAPSAGPSSAGQPAARNIDSPTPGGALGSMVSSIRGLPGAVLSDLRDPLIPVLFVGAAASAVLGSTVDAALVAGVSVANAVVSGAQRARAEAVMRRLVARHTPLARLVTTAGTLVVDAGDLRMGDLVEVRAADVVPADARLVHAESLEVDESSLTGESVPVVKDIAPTPGAVLAERRNMLYEGTTVLAGSGRAVVVAVGAATEAGRAGQAAVGHDRPQGVQARLADLTRLAMPLTAISGVAVAGLSWLRGTSLRSAVNAGVAVAVAAVPEGLPLVATVAQMASARRLARLGVLVRSSRTVEALGRVDTVCFDKTGTLTEGRLVLRDVVVRAAVARGRSGGAAGGPGTRWRRVAATDPAAAAVHRLAAAASPAPGGPVPHATDRAVLDAAHGLAPLGERLAETPFETARGYAATLLRGPDGTEALAVKGAPEVVLDRCGLGSVRRRAAASVAEDLARRGLRVLAVARADHPSSERTSSERTLPDETSPEPTPPDRSWPPGTHPRSGGGSPVGAEQLRGLELVGFLGLADTPRPSAAPAVRRLVEAGIRVLVVTGDHPVTAGAIAAELGVPGADHIVTGAELAALGDEEYARRVEEATVFARISPEQKVRLVLALRRRGHVVAMTGDGTNDAAAIRAADVGVAVRSHGSAAATGAADLLLTDADVTRLVDALEEGAGMSQAVTDAVSVLVGGNAGEVAFTVLGTALGGTAPLNPRQLLLVNLLTDMAPAMALAVRGRAPRGGRPSAVGGAESARSGGAVERALPGTGPARQGGVRRGGVAATDWLTGPLRRILLIRGGATAGGASAAWLLARVTGTRRRASTVALLALVGAQLGQTLTLAGRDPLVITTAIASVVVLAVLVQTPVLSALFGSRPVGPVGWCIALGAAGAATFVAWQAARRQGSEMPPGPR</sequence>
<evidence type="ECO:0000256" key="2">
    <source>
        <dbReference type="ARBA" id="ARBA00022692"/>
    </source>
</evidence>
<comment type="subcellular location">
    <subcellularLocation>
        <location evidence="1">Cell membrane</location>
        <topology evidence="1">Multi-pass membrane protein</topology>
    </subcellularLocation>
</comment>
<keyword evidence="6 10" id="KW-1133">Transmembrane helix</keyword>
<evidence type="ECO:0000313" key="13">
    <source>
        <dbReference type="EMBL" id="KJE24252.1"/>
    </source>
</evidence>
<feature type="region of interest" description="Disordered" evidence="9">
    <location>
        <begin position="165"/>
        <end position="237"/>
    </location>
</feature>
<dbReference type="PRINTS" id="PR00119">
    <property type="entry name" value="CATATPASE"/>
</dbReference>
<dbReference type="GO" id="GO:0016887">
    <property type="term" value="F:ATP hydrolysis activity"/>
    <property type="evidence" value="ECO:0007669"/>
    <property type="project" value="InterPro"/>
</dbReference>
<keyword evidence="4" id="KW-0067">ATP-binding</keyword>
<dbReference type="Gene3D" id="2.70.150.10">
    <property type="entry name" value="Calcium-transporting ATPase, cytoplasmic transduction domain A"/>
    <property type="match status" value="1"/>
</dbReference>
<dbReference type="PATRIC" id="fig|1502723.3.peg.5557"/>
<dbReference type="Gene3D" id="1.20.1110.10">
    <property type="entry name" value="Calcium-transporting ATPase, transmembrane domain"/>
    <property type="match status" value="2"/>
</dbReference>
<reference evidence="13 14" key="2">
    <citation type="journal article" date="2016" name="Genome Announc.">
        <title>Permanent Draft Genome Sequences for Two Variants of Frankia sp. Strain CpI1, the First Frankia Strain Isolated from Root Nodules of Comptonia peregrina.</title>
        <authorList>
            <person name="Oshone R."/>
            <person name="Hurst S.G.IV."/>
            <person name="Abebe-Akele F."/>
            <person name="Simpson S."/>
            <person name="Morris K."/>
            <person name="Thomas W.K."/>
            <person name="Tisa L.S."/>
        </authorList>
    </citation>
    <scope>NUCLEOTIDE SEQUENCE [LARGE SCALE GENOMIC DNA]</scope>
    <source>
        <strain evidence="14">CpI1-S</strain>
    </source>
</reference>
<dbReference type="GO" id="GO:0005886">
    <property type="term" value="C:plasma membrane"/>
    <property type="evidence" value="ECO:0007669"/>
    <property type="project" value="UniProtKB-SubCell"/>
</dbReference>
<dbReference type="InterPro" id="IPR023298">
    <property type="entry name" value="ATPase_P-typ_TM_dom_sf"/>
</dbReference>
<dbReference type="InterPro" id="IPR023214">
    <property type="entry name" value="HAD_sf"/>
</dbReference>
<reference evidence="14" key="1">
    <citation type="submission" date="2015-02" db="EMBL/GenBank/DDBJ databases">
        <title>Draft Genome of Frankia sp. CpI1-S.</title>
        <authorList>
            <person name="Oshone R.T."/>
            <person name="Ngom M."/>
            <person name="Ghodhbane-Gtari F."/>
            <person name="Gtari M."/>
            <person name="Morris K."/>
            <person name="Thomas K."/>
            <person name="Sen A."/>
            <person name="Tisa L.S."/>
        </authorList>
    </citation>
    <scope>NUCLEOTIDE SEQUENCE [LARGE SCALE GENOMIC DNA]</scope>
    <source>
        <strain evidence="14">CpI1-S</strain>
    </source>
</reference>
<feature type="domain" description="P-type ATPase A" evidence="11">
    <location>
        <begin position="960"/>
        <end position="1062"/>
    </location>
</feature>
<feature type="region of interest" description="Disordered" evidence="9">
    <location>
        <begin position="828"/>
        <end position="877"/>
    </location>
</feature>
<feature type="domain" description="Cation-transporting P-type ATPase C-terminal" evidence="12">
    <location>
        <begin position="1640"/>
        <end position="1745"/>
    </location>
</feature>
<evidence type="ECO:0000256" key="3">
    <source>
        <dbReference type="ARBA" id="ARBA00022741"/>
    </source>
</evidence>
<name>A0A0D8BLJ8_9ACTN</name>
<keyword evidence="2 10" id="KW-0812">Transmembrane</keyword>
<feature type="transmembrane region" description="Helical" evidence="10">
    <location>
        <begin position="1729"/>
        <end position="1749"/>
    </location>
</feature>
<evidence type="ECO:0000256" key="8">
    <source>
        <dbReference type="ARBA" id="ARBA00049360"/>
    </source>
</evidence>
<dbReference type="InterPro" id="IPR036412">
    <property type="entry name" value="HAD-like_sf"/>
</dbReference>
<dbReference type="Pfam" id="PF00702">
    <property type="entry name" value="Hydrolase"/>
    <property type="match status" value="1"/>
</dbReference>
<dbReference type="SUPFAM" id="SSF81665">
    <property type="entry name" value="Calcium ATPase, transmembrane domain M"/>
    <property type="match status" value="2"/>
</dbReference>
<dbReference type="EMBL" id="JYFN01000007">
    <property type="protein sequence ID" value="KJE24252.1"/>
    <property type="molecule type" value="Genomic_DNA"/>
</dbReference>
<dbReference type="PANTHER" id="PTHR42861">
    <property type="entry name" value="CALCIUM-TRANSPORTING ATPASE"/>
    <property type="match status" value="1"/>
</dbReference>
<evidence type="ECO:0000256" key="4">
    <source>
        <dbReference type="ARBA" id="ARBA00022840"/>
    </source>
</evidence>
<dbReference type="Pfam" id="PF00689">
    <property type="entry name" value="Cation_ATPase_C"/>
    <property type="match status" value="1"/>
</dbReference>
<dbReference type="GO" id="GO:0046872">
    <property type="term" value="F:metal ion binding"/>
    <property type="evidence" value="ECO:0007669"/>
    <property type="project" value="InterPro"/>
</dbReference>
<dbReference type="InterPro" id="IPR018303">
    <property type="entry name" value="ATPase_P-typ_P_site"/>
</dbReference>
<accession>A0A0D8BLJ8</accession>
<dbReference type="SFLD" id="SFLDS00003">
    <property type="entry name" value="Haloacid_Dehalogenase"/>
    <property type="match status" value="1"/>
</dbReference>
<dbReference type="Proteomes" id="UP000032545">
    <property type="component" value="Unassembled WGS sequence"/>
</dbReference>
<evidence type="ECO:0000256" key="5">
    <source>
        <dbReference type="ARBA" id="ARBA00022967"/>
    </source>
</evidence>
<dbReference type="SFLD" id="SFLDG00002">
    <property type="entry name" value="C1.7:_P-type_atpase_like"/>
    <property type="match status" value="1"/>
</dbReference>
<evidence type="ECO:0000256" key="1">
    <source>
        <dbReference type="ARBA" id="ARBA00004651"/>
    </source>
</evidence>
<evidence type="ECO:0000313" key="14">
    <source>
        <dbReference type="Proteomes" id="UP000032545"/>
    </source>
</evidence>
<gene>
    <name evidence="13" type="ORF">FF36_01327</name>
</gene>
<dbReference type="SUPFAM" id="SSF56784">
    <property type="entry name" value="HAD-like"/>
    <property type="match status" value="1"/>
</dbReference>
<dbReference type="InterPro" id="IPR036163">
    <property type="entry name" value="HMA_dom_sf"/>
</dbReference>
<dbReference type="InterPro" id="IPR001757">
    <property type="entry name" value="P_typ_ATPase"/>
</dbReference>
<feature type="compositionally biased region" description="Low complexity" evidence="9">
    <location>
        <begin position="206"/>
        <end position="222"/>
    </location>
</feature>
<comment type="caution">
    <text evidence="13">The sequence shown here is derived from an EMBL/GenBank/DDBJ whole genome shotgun (WGS) entry which is preliminary data.</text>
</comment>
<feature type="compositionally biased region" description="Low complexity" evidence="9">
    <location>
        <begin position="392"/>
        <end position="409"/>
    </location>
</feature>
<dbReference type="Gene3D" id="3.30.70.100">
    <property type="match status" value="1"/>
</dbReference>
<dbReference type="InterPro" id="IPR059000">
    <property type="entry name" value="ATPase_P-type_domA"/>
</dbReference>
<feature type="compositionally biased region" description="Basic and acidic residues" evidence="9">
    <location>
        <begin position="1319"/>
        <end position="1335"/>
    </location>
</feature>
<comment type="catalytic activity">
    <reaction evidence="8">
        <text>ATP + H2O = ADP + phosphate + H(+)</text>
        <dbReference type="Rhea" id="RHEA:13065"/>
        <dbReference type="ChEBI" id="CHEBI:15377"/>
        <dbReference type="ChEBI" id="CHEBI:15378"/>
        <dbReference type="ChEBI" id="CHEBI:30616"/>
        <dbReference type="ChEBI" id="CHEBI:43474"/>
        <dbReference type="ChEBI" id="CHEBI:456216"/>
    </reaction>
</comment>
<feature type="compositionally biased region" description="Low complexity" evidence="9">
    <location>
        <begin position="855"/>
        <end position="868"/>
    </location>
</feature>
<evidence type="ECO:0000256" key="10">
    <source>
        <dbReference type="SAM" id="Phobius"/>
    </source>
</evidence>
<dbReference type="InterPro" id="IPR044492">
    <property type="entry name" value="P_typ_ATPase_HD_dom"/>
</dbReference>
<feature type="compositionally biased region" description="Low complexity" evidence="9">
    <location>
        <begin position="375"/>
        <end position="385"/>
    </location>
</feature>
<evidence type="ECO:0000256" key="6">
    <source>
        <dbReference type="ARBA" id="ARBA00022989"/>
    </source>
</evidence>
<dbReference type="Gene3D" id="3.40.1110.10">
    <property type="entry name" value="Calcium-transporting ATPase, cytoplasmic domain N"/>
    <property type="match status" value="2"/>
</dbReference>
<evidence type="ECO:0000259" key="12">
    <source>
        <dbReference type="Pfam" id="PF00689"/>
    </source>
</evidence>
<dbReference type="InterPro" id="IPR008250">
    <property type="entry name" value="ATPase_P-typ_transduc_dom_A_sf"/>
</dbReference>
<dbReference type="InterPro" id="IPR023299">
    <property type="entry name" value="ATPase_P-typ_cyto_dom_N"/>
</dbReference>
<proteinExistence type="predicted"/>
<evidence type="ECO:0000259" key="11">
    <source>
        <dbReference type="Pfam" id="PF00122"/>
    </source>
</evidence>
<protein>
    <submittedName>
        <fullName evidence="13">P-type ATPase, translocating</fullName>
        <ecNumber evidence="13">3.6.3.-</ecNumber>
    </submittedName>
</protein>
<dbReference type="SUPFAM" id="SSF81660">
    <property type="entry name" value="Metal cation-transporting ATPase, ATP-binding domain N"/>
    <property type="match status" value="1"/>
</dbReference>
<dbReference type="SFLD" id="SFLDF00027">
    <property type="entry name" value="p-type_atpase"/>
    <property type="match status" value="1"/>
</dbReference>
<organism evidence="13 14">
    <name type="scientific">Frankia torreyi</name>
    <dbReference type="NCBI Taxonomy" id="1856"/>
    <lineage>
        <taxon>Bacteria</taxon>
        <taxon>Bacillati</taxon>
        <taxon>Actinomycetota</taxon>
        <taxon>Actinomycetes</taxon>
        <taxon>Frankiales</taxon>
        <taxon>Frankiaceae</taxon>
        <taxon>Frankia</taxon>
    </lineage>
</organism>
<feature type="region of interest" description="Disordered" evidence="9">
    <location>
        <begin position="1319"/>
        <end position="1365"/>
    </location>
</feature>
<dbReference type="Gene3D" id="3.40.50.1000">
    <property type="entry name" value="HAD superfamily/HAD-like"/>
    <property type="match status" value="2"/>
</dbReference>
<dbReference type="EC" id="3.6.3.-" evidence="13"/>
<feature type="region of interest" description="Disordered" evidence="9">
    <location>
        <begin position="1589"/>
        <end position="1626"/>
    </location>
</feature>
<evidence type="ECO:0000256" key="7">
    <source>
        <dbReference type="ARBA" id="ARBA00023136"/>
    </source>
</evidence>
<keyword evidence="13" id="KW-0378">Hydrolase</keyword>
<feature type="compositionally biased region" description="Low complexity" evidence="9">
    <location>
        <begin position="1589"/>
        <end position="1601"/>
    </location>
</feature>